<dbReference type="InterPro" id="IPR012337">
    <property type="entry name" value="RNaseH-like_sf"/>
</dbReference>
<dbReference type="Proteomes" id="UP000799438">
    <property type="component" value="Unassembled WGS sequence"/>
</dbReference>
<dbReference type="PROSITE" id="PS50879">
    <property type="entry name" value="RNASE_H_1"/>
    <property type="match status" value="1"/>
</dbReference>
<dbReference type="SUPFAM" id="SSF53098">
    <property type="entry name" value="Ribonuclease H-like"/>
    <property type="match status" value="1"/>
</dbReference>
<dbReference type="GO" id="GO:0004523">
    <property type="term" value="F:RNA-DNA hybrid ribonuclease activity"/>
    <property type="evidence" value="ECO:0007669"/>
    <property type="project" value="InterPro"/>
</dbReference>
<dbReference type="AlphaFoldDB" id="A0A6A6BE16"/>
<feature type="compositionally biased region" description="Low complexity" evidence="1">
    <location>
        <begin position="15"/>
        <end position="24"/>
    </location>
</feature>
<feature type="region of interest" description="Disordered" evidence="1">
    <location>
        <begin position="1"/>
        <end position="66"/>
    </location>
</feature>
<reference evidence="3" key="1">
    <citation type="journal article" date="2020" name="Stud. Mycol.">
        <title>101 Dothideomycetes genomes: a test case for predicting lifestyles and emergence of pathogens.</title>
        <authorList>
            <person name="Haridas S."/>
            <person name="Albert R."/>
            <person name="Binder M."/>
            <person name="Bloem J."/>
            <person name="Labutti K."/>
            <person name="Salamov A."/>
            <person name="Andreopoulos B."/>
            <person name="Baker S."/>
            <person name="Barry K."/>
            <person name="Bills G."/>
            <person name="Bluhm B."/>
            <person name="Cannon C."/>
            <person name="Castanera R."/>
            <person name="Culley D."/>
            <person name="Daum C."/>
            <person name="Ezra D."/>
            <person name="Gonzalez J."/>
            <person name="Henrissat B."/>
            <person name="Kuo A."/>
            <person name="Liang C."/>
            <person name="Lipzen A."/>
            <person name="Lutzoni F."/>
            <person name="Magnuson J."/>
            <person name="Mondo S."/>
            <person name="Nolan M."/>
            <person name="Ohm R."/>
            <person name="Pangilinan J."/>
            <person name="Park H.-J."/>
            <person name="Ramirez L."/>
            <person name="Alfaro M."/>
            <person name="Sun H."/>
            <person name="Tritt A."/>
            <person name="Yoshinaga Y."/>
            <person name="Zwiers L.-H."/>
            <person name="Turgeon B."/>
            <person name="Goodwin S."/>
            <person name="Spatafora J."/>
            <person name="Crous P."/>
            <person name="Grigoriev I."/>
        </authorList>
    </citation>
    <scope>NUCLEOTIDE SEQUENCE</scope>
    <source>
        <strain evidence="3">CBS 121167</strain>
    </source>
</reference>
<organism evidence="3 4">
    <name type="scientific">Aplosporella prunicola CBS 121167</name>
    <dbReference type="NCBI Taxonomy" id="1176127"/>
    <lineage>
        <taxon>Eukaryota</taxon>
        <taxon>Fungi</taxon>
        <taxon>Dikarya</taxon>
        <taxon>Ascomycota</taxon>
        <taxon>Pezizomycotina</taxon>
        <taxon>Dothideomycetes</taxon>
        <taxon>Dothideomycetes incertae sedis</taxon>
        <taxon>Botryosphaeriales</taxon>
        <taxon>Aplosporellaceae</taxon>
        <taxon>Aplosporella</taxon>
    </lineage>
</organism>
<feature type="compositionally biased region" description="Polar residues" evidence="1">
    <location>
        <begin position="1"/>
        <end position="13"/>
    </location>
</feature>
<dbReference type="RefSeq" id="XP_033396444.1">
    <property type="nucleotide sequence ID" value="XM_033543275.1"/>
</dbReference>
<name>A0A6A6BE16_9PEZI</name>
<feature type="domain" description="RNase H type-1" evidence="2">
    <location>
        <begin position="97"/>
        <end position="262"/>
    </location>
</feature>
<feature type="compositionally biased region" description="Pro residues" evidence="1">
    <location>
        <begin position="25"/>
        <end position="54"/>
    </location>
</feature>
<dbReference type="InterPro" id="IPR002156">
    <property type="entry name" value="RNaseH_domain"/>
</dbReference>
<accession>A0A6A6BE16</accession>
<evidence type="ECO:0000259" key="2">
    <source>
        <dbReference type="PROSITE" id="PS50879"/>
    </source>
</evidence>
<sequence>MTPNFQNQLSSAGSAGPHALDPALDPAPTPAPTSAPAPAPAPPSYAFPVPPPLRQPQSSVPQRREDGDICGPLVWLHHDHARAIGIAVQEEFERRKELDRLVMWTDAGCPVDKLQRPSGFSITWQENRNHDIPWTDKSAVLFPKSHEQINASYAETMAILHALKIAYAAKGCGRNTVATVAVYTDSQPALQNIHRGLTGLSLVDVQSFASMEDRSSERIIREVLSCIYDLTVLGVRVELRWVPRDQVLGNKRADRLVQAARRVGDLLMYGSDYRHRPKEGWDADVGWRWVPVWLVEGDEDLRGQIRFYRE</sequence>
<dbReference type="Gene3D" id="3.30.420.10">
    <property type="entry name" value="Ribonuclease H-like superfamily/Ribonuclease H"/>
    <property type="match status" value="1"/>
</dbReference>
<dbReference type="EMBL" id="ML995489">
    <property type="protein sequence ID" value="KAF2140731.1"/>
    <property type="molecule type" value="Genomic_DNA"/>
</dbReference>
<evidence type="ECO:0000313" key="4">
    <source>
        <dbReference type="Proteomes" id="UP000799438"/>
    </source>
</evidence>
<keyword evidence="4" id="KW-1185">Reference proteome</keyword>
<dbReference type="GeneID" id="54300772"/>
<gene>
    <name evidence="3" type="ORF">K452DRAFT_309839</name>
</gene>
<evidence type="ECO:0000256" key="1">
    <source>
        <dbReference type="SAM" id="MobiDB-lite"/>
    </source>
</evidence>
<dbReference type="InterPro" id="IPR036397">
    <property type="entry name" value="RNaseH_sf"/>
</dbReference>
<evidence type="ECO:0000313" key="3">
    <source>
        <dbReference type="EMBL" id="KAF2140731.1"/>
    </source>
</evidence>
<dbReference type="Pfam" id="PF00075">
    <property type="entry name" value="RNase_H"/>
    <property type="match status" value="1"/>
</dbReference>
<protein>
    <recommendedName>
        <fullName evidence="2">RNase H type-1 domain-containing protein</fullName>
    </recommendedName>
</protein>
<dbReference type="GO" id="GO:0003676">
    <property type="term" value="F:nucleic acid binding"/>
    <property type="evidence" value="ECO:0007669"/>
    <property type="project" value="InterPro"/>
</dbReference>
<dbReference type="OrthoDB" id="4729724at2759"/>
<proteinExistence type="predicted"/>